<dbReference type="Proteomes" id="UP000320184">
    <property type="component" value="Unassembled WGS sequence"/>
</dbReference>
<protein>
    <submittedName>
        <fullName evidence="1">PorV/PorQ family protein</fullName>
    </submittedName>
</protein>
<dbReference type="AlphaFoldDB" id="A0A538SM48"/>
<evidence type="ECO:0000313" key="2">
    <source>
        <dbReference type="Proteomes" id="UP000320184"/>
    </source>
</evidence>
<comment type="caution">
    <text evidence="1">The sequence shown here is derived from an EMBL/GenBank/DDBJ whole genome shotgun (WGS) entry which is preliminary data.</text>
</comment>
<reference evidence="1 2" key="1">
    <citation type="journal article" date="2019" name="Nat. Microbiol.">
        <title>Mediterranean grassland soil C-N compound turnover is dependent on rainfall and depth, and is mediated by genomically divergent microorganisms.</title>
        <authorList>
            <person name="Diamond S."/>
            <person name="Andeer P.F."/>
            <person name="Li Z."/>
            <person name="Crits-Christoph A."/>
            <person name="Burstein D."/>
            <person name="Anantharaman K."/>
            <person name="Lane K.R."/>
            <person name="Thomas B.C."/>
            <person name="Pan C."/>
            <person name="Northen T.R."/>
            <person name="Banfield J.F."/>
        </authorList>
    </citation>
    <scope>NUCLEOTIDE SEQUENCE [LARGE SCALE GENOMIC DNA]</scope>
    <source>
        <strain evidence="1">WS_3</strain>
    </source>
</reference>
<dbReference type="EMBL" id="VBOT01000033">
    <property type="protein sequence ID" value="TMQ52449.1"/>
    <property type="molecule type" value="Genomic_DNA"/>
</dbReference>
<accession>A0A538SM48</accession>
<dbReference type="Gene3D" id="2.40.160.60">
    <property type="entry name" value="Outer membrane protein transport protein (OMPP1/FadL/TodX)"/>
    <property type="match status" value="1"/>
</dbReference>
<sequence length="345" mass="37307">MERRMRLVRLWLVCTCAAVLFLPAHVTSWGRQNAGEAWAQSFGGSLDGQPGARENALGGAGVALIGDPSDAVWWNPAALGFARTASGQVTHGFANEQSPWPLSTRDDNASGAIPLGSLGGIGFCLTDLSYPSYHSQIDYSYFRPSYLLRGGSVGLHFFSNLAVGATVKWIQIELRPYDIVSETFGADLGALYRVPLDRGSLSFGMNVQNLGPDVTLYGEDEKSPLNRNLKVGAAMDLPTRLGDRFVVGGIAVLDFNQSLVIDEFRTWNGGVEGYAGYSNFARLALRVGYYDDRLQDSSDLTFGLGARVMGLTIDAAWVPQAFASEKDRVLKLTAGLHFGKRPMPA</sequence>
<name>A0A538SM48_UNCEI</name>
<organism evidence="1 2">
    <name type="scientific">Eiseniibacteriota bacterium</name>
    <dbReference type="NCBI Taxonomy" id="2212470"/>
    <lineage>
        <taxon>Bacteria</taxon>
        <taxon>Candidatus Eiseniibacteriota</taxon>
    </lineage>
</organism>
<evidence type="ECO:0000313" key="1">
    <source>
        <dbReference type="EMBL" id="TMQ52449.1"/>
    </source>
</evidence>
<proteinExistence type="predicted"/>
<gene>
    <name evidence="1" type="ORF">E6K73_02875</name>
</gene>
<dbReference type="NCBIfam" id="NF033709">
    <property type="entry name" value="PorV_fam"/>
    <property type="match status" value="1"/>
</dbReference>